<dbReference type="AlphaFoldDB" id="A0A6A5V1X7"/>
<gene>
    <name evidence="2" type="ORF">BU23DRAFT_206480</name>
</gene>
<dbReference type="PANTHER" id="PTHR24148:SF64">
    <property type="entry name" value="HETEROKARYON INCOMPATIBILITY DOMAIN-CONTAINING PROTEIN"/>
    <property type="match status" value="1"/>
</dbReference>
<dbReference type="OrthoDB" id="194358at2759"/>
<evidence type="ECO:0000313" key="3">
    <source>
        <dbReference type="Proteomes" id="UP000800036"/>
    </source>
</evidence>
<name>A0A6A5V1X7_9PLEO</name>
<keyword evidence="3" id="KW-1185">Reference proteome</keyword>
<accession>A0A6A5V1X7</accession>
<evidence type="ECO:0000259" key="1">
    <source>
        <dbReference type="Pfam" id="PF06985"/>
    </source>
</evidence>
<evidence type="ECO:0000313" key="2">
    <source>
        <dbReference type="EMBL" id="KAF1970680.1"/>
    </source>
</evidence>
<dbReference type="Pfam" id="PF26639">
    <property type="entry name" value="Het-6_barrel"/>
    <property type="match status" value="1"/>
</dbReference>
<organism evidence="2 3">
    <name type="scientific">Bimuria novae-zelandiae CBS 107.79</name>
    <dbReference type="NCBI Taxonomy" id="1447943"/>
    <lineage>
        <taxon>Eukaryota</taxon>
        <taxon>Fungi</taxon>
        <taxon>Dikarya</taxon>
        <taxon>Ascomycota</taxon>
        <taxon>Pezizomycotina</taxon>
        <taxon>Dothideomycetes</taxon>
        <taxon>Pleosporomycetidae</taxon>
        <taxon>Pleosporales</taxon>
        <taxon>Massarineae</taxon>
        <taxon>Didymosphaeriaceae</taxon>
        <taxon>Bimuria</taxon>
    </lineage>
</organism>
<proteinExistence type="predicted"/>
<dbReference type="PANTHER" id="PTHR24148">
    <property type="entry name" value="ANKYRIN REPEAT DOMAIN-CONTAINING PROTEIN 39 HOMOLOG-RELATED"/>
    <property type="match status" value="1"/>
</dbReference>
<dbReference type="Pfam" id="PF06985">
    <property type="entry name" value="HET"/>
    <property type="match status" value="1"/>
</dbReference>
<dbReference type="EMBL" id="ML976699">
    <property type="protein sequence ID" value="KAF1970680.1"/>
    <property type="molecule type" value="Genomic_DNA"/>
</dbReference>
<dbReference type="Proteomes" id="UP000800036">
    <property type="component" value="Unassembled WGS sequence"/>
</dbReference>
<protein>
    <submittedName>
        <fullName evidence="2">HET-domain-containing protein</fullName>
    </submittedName>
</protein>
<reference evidence="2" key="1">
    <citation type="journal article" date="2020" name="Stud. Mycol.">
        <title>101 Dothideomycetes genomes: a test case for predicting lifestyles and emergence of pathogens.</title>
        <authorList>
            <person name="Haridas S."/>
            <person name="Albert R."/>
            <person name="Binder M."/>
            <person name="Bloem J."/>
            <person name="Labutti K."/>
            <person name="Salamov A."/>
            <person name="Andreopoulos B."/>
            <person name="Baker S."/>
            <person name="Barry K."/>
            <person name="Bills G."/>
            <person name="Bluhm B."/>
            <person name="Cannon C."/>
            <person name="Castanera R."/>
            <person name="Culley D."/>
            <person name="Daum C."/>
            <person name="Ezra D."/>
            <person name="Gonzalez J."/>
            <person name="Henrissat B."/>
            <person name="Kuo A."/>
            <person name="Liang C."/>
            <person name="Lipzen A."/>
            <person name="Lutzoni F."/>
            <person name="Magnuson J."/>
            <person name="Mondo S."/>
            <person name="Nolan M."/>
            <person name="Ohm R."/>
            <person name="Pangilinan J."/>
            <person name="Park H.-J."/>
            <person name="Ramirez L."/>
            <person name="Alfaro M."/>
            <person name="Sun H."/>
            <person name="Tritt A."/>
            <person name="Yoshinaga Y."/>
            <person name="Zwiers L.-H."/>
            <person name="Turgeon B."/>
            <person name="Goodwin S."/>
            <person name="Spatafora J."/>
            <person name="Crous P."/>
            <person name="Grigoriev I."/>
        </authorList>
    </citation>
    <scope>NUCLEOTIDE SEQUENCE</scope>
    <source>
        <strain evidence="2">CBS 107.79</strain>
    </source>
</reference>
<dbReference type="InterPro" id="IPR010730">
    <property type="entry name" value="HET"/>
</dbReference>
<sequence>MRGKQDDQSSSREFQYQPLSQMDSIRILELLPAPSGSPLRCKLSERPLSSYTNYEALSYVWGNSDLVKTITFGTEIIRITRNCSIALHHLRRQKESRFLWVDSICIDQNSPNERNHQVSMMGQVYSKAWRVVVWLGRSQIRTDTAILYIRHIAKQGLIPEKGLSHSCIVLIRCITSLSGLYESKTPALSELFGMSWFSRAWPVQEIAFSLECKILCGNSAMSADELMRFLTLVKDYTLVNDNLHRAHVHRQMWRYIRHVRSHVAPQLTNSTAMLLRTQPLEATDPRDKIFAFHGLLKELGAAIPDPDYSRPIQEVYRQAAATVILHDHRLHILASITGERQLQGLPSWVPDWSCSRPITEIASWDDYQVQRGVKPAYKVSLGQNRLILWGVMVDKVKKPLLAFPSRSGLPSNSASRDELKVLQEWLVTFAENPGYVNLVDFFAELTAKPWDRMKSPLNNSSQILSRYWVKACKTLIIPTSGYAHSPDGKNLQDYMVYLAKKSGIKGRHIRGDIAPFNNLIRTLLDRKRMFITENGSLGIASQALQAGDSIAFFQGVNLPMIIRRARSDKWKLVAPAYIYNAMERNEDSTPFLSDQFVII</sequence>
<feature type="domain" description="Heterokaryon incompatibility" evidence="1">
    <location>
        <begin position="54"/>
        <end position="205"/>
    </location>
</feature>
<dbReference type="InterPro" id="IPR052895">
    <property type="entry name" value="HetReg/Transcr_Mod"/>
</dbReference>